<keyword evidence="3" id="KW-1185">Reference proteome</keyword>
<dbReference type="EMBL" id="AZHX01000349">
    <property type="protein sequence ID" value="ETX07885.1"/>
    <property type="molecule type" value="Genomic_DNA"/>
</dbReference>
<dbReference type="GO" id="GO:0046464">
    <property type="term" value="P:acylglycerol catabolic process"/>
    <property type="evidence" value="ECO:0007669"/>
    <property type="project" value="TreeGrafter"/>
</dbReference>
<evidence type="ECO:0000313" key="2">
    <source>
        <dbReference type="EMBL" id="ETX07885.1"/>
    </source>
</evidence>
<dbReference type="InterPro" id="IPR050266">
    <property type="entry name" value="AB_hydrolase_sf"/>
</dbReference>
<dbReference type="PANTHER" id="PTHR43798:SF5">
    <property type="entry name" value="MONOACYLGLYCEROL LIPASE ABHD6"/>
    <property type="match status" value="1"/>
</dbReference>
<evidence type="ECO:0000259" key="1">
    <source>
        <dbReference type="Pfam" id="PF12697"/>
    </source>
</evidence>
<dbReference type="InterPro" id="IPR029058">
    <property type="entry name" value="AB_hydrolase_fold"/>
</dbReference>
<sequence>MANYTEERVSVGGTELYLTKGGSGAPVLVLHGVEGHEGWLAFHEALAANATVYAPASPGYTPTERPEWLTTITHQAVFYHWFIEQQGLGPVDVAGVGMGGWIAAQMAVLNPHNLRKLVLVSPAGIRPEKEEIFDIFITPWKDVIDMCFCDPGSSPEYERIYGGEYQEFGGPREAGRTMSIRMGFRPFFYDPALPGMLKKVSLPTLLVWGDSDRIMPRECASLYQQAISGSTLKTIASCGHWAQFEKPHELAQLTADFLA</sequence>
<dbReference type="AlphaFoldDB" id="W4MCH5"/>
<dbReference type="Pfam" id="PF12697">
    <property type="entry name" value="Abhydrolase_6"/>
    <property type="match status" value="1"/>
</dbReference>
<reference evidence="2 3" key="1">
    <citation type="journal article" date="2014" name="Nature">
        <title>An environmental bacterial taxon with a large and distinct metabolic repertoire.</title>
        <authorList>
            <person name="Wilson M.C."/>
            <person name="Mori T."/>
            <person name="Ruckert C."/>
            <person name="Uria A.R."/>
            <person name="Helf M.J."/>
            <person name="Takada K."/>
            <person name="Gernert C."/>
            <person name="Steffens U.A."/>
            <person name="Heycke N."/>
            <person name="Schmitt S."/>
            <person name="Rinke C."/>
            <person name="Helfrich E.J."/>
            <person name="Brachmann A.O."/>
            <person name="Gurgui C."/>
            <person name="Wakimoto T."/>
            <person name="Kracht M."/>
            <person name="Crusemann M."/>
            <person name="Hentschel U."/>
            <person name="Abe I."/>
            <person name="Matsunaga S."/>
            <person name="Kalinowski J."/>
            <person name="Takeyama H."/>
            <person name="Piel J."/>
        </authorList>
    </citation>
    <scope>NUCLEOTIDE SEQUENCE [LARGE SCALE GENOMIC DNA]</scope>
    <source>
        <strain evidence="3">TSY2</strain>
    </source>
</reference>
<dbReference type="PRINTS" id="PR00111">
    <property type="entry name" value="ABHYDROLASE"/>
</dbReference>
<dbReference type="GO" id="GO:0016020">
    <property type="term" value="C:membrane"/>
    <property type="evidence" value="ECO:0007669"/>
    <property type="project" value="TreeGrafter"/>
</dbReference>
<dbReference type="Proteomes" id="UP000019140">
    <property type="component" value="Unassembled WGS sequence"/>
</dbReference>
<dbReference type="PANTHER" id="PTHR43798">
    <property type="entry name" value="MONOACYLGLYCEROL LIPASE"/>
    <property type="match status" value="1"/>
</dbReference>
<gene>
    <name evidence="2" type="ORF">ETSY2_08615</name>
</gene>
<dbReference type="InterPro" id="IPR000073">
    <property type="entry name" value="AB_hydrolase_1"/>
</dbReference>
<feature type="domain" description="AB hydrolase-1" evidence="1">
    <location>
        <begin position="27"/>
        <end position="252"/>
    </location>
</feature>
<dbReference type="HOGENOM" id="CLU_020336_13_2_7"/>
<proteinExistence type="predicted"/>
<evidence type="ECO:0000313" key="3">
    <source>
        <dbReference type="Proteomes" id="UP000019140"/>
    </source>
</evidence>
<dbReference type="Gene3D" id="3.40.50.1820">
    <property type="entry name" value="alpha/beta hydrolase"/>
    <property type="match status" value="1"/>
</dbReference>
<dbReference type="SUPFAM" id="SSF53474">
    <property type="entry name" value="alpha/beta-Hydrolases"/>
    <property type="match status" value="1"/>
</dbReference>
<comment type="caution">
    <text evidence="2">The sequence shown here is derived from an EMBL/GenBank/DDBJ whole genome shotgun (WGS) entry which is preliminary data.</text>
</comment>
<name>W4MCH5_9BACT</name>
<dbReference type="GO" id="GO:0047372">
    <property type="term" value="F:monoacylglycerol lipase activity"/>
    <property type="evidence" value="ECO:0007669"/>
    <property type="project" value="TreeGrafter"/>
</dbReference>
<organism evidence="2 3">
    <name type="scientific">Candidatus Entotheonella gemina</name>
    <dbReference type="NCBI Taxonomy" id="1429439"/>
    <lineage>
        <taxon>Bacteria</taxon>
        <taxon>Pseudomonadati</taxon>
        <taxon>Nitrospinota/Tectimicrobiota group</taxon>
        <taxon>Candidatus Tectimicrobiota</taxon>
        <taxon>Candidatus Entotheonellia</taxon>
        <taxon>Candidatus Entotheonellales</taxon>
        <taxon>Candidatus Entotheonellaceae</taxon>
        <taxon>Candidatus Entotheonella</taxon>
    </lineage>
</organism>
<protein>
    <recommendedName>
        <fullName evidence="1">AB hydrolase-1 domain-containing protein</fullName>
    </recommendedName>
</protein>
<accession>W4MCH5</accession>